<reference evidence="1 2" key="1">
    <citation type="journal article" date="2010" name="Science">
        <title>Genomic analysis of organismal complexity in the multicellular green alga Volvox carteri.</title>
        <authorList>
            <person name="Prochnik S.E."/>
            <person name="Umen J."/>
            <person name="Nedelcu A.M."/>
            <person name="Hallmann A."/>
            <person name="Miller S.M."/>
            <person name="Nishii I."/>
            <person name="Ferris P."/>
            <person name="Kuo A."/>
            <person name="Mitros T."/>
            <person name="Fritz-Laylin L.K."/>
            <person name="Hellsten U."/>
            <person name="Chapman J."/>
            <person name="Simakov O."/>
            <person name="Rensing S.A."/>
            <person name="Terry A."/>
            <person name="Pangilinan J."/>
            <person name="Kapitonov V."/>
            <person name="Jurka J."/>
            <person name="Salamov A."/>
            <person name="Shapiro H."/>
            <person name="Schmutz J."/>
            <person name="Grimwood J."/>
            <person name="Lindquist E."/>
            <person name="Lucas S."/>
            <person name="Grigoriev I.V."/>
            <person name="Schmitt R."/>
            <person name="Kirk D."/>
            <person name="Rokhsar D.S."/>
        </authorList>
    </citation>
    <scope>NUCLEOTIDE SEQUENCE [LARGE SCALE GENOMIC DNA]</scope>
    <source>
        <strain evidence="2">f. Nagariensis / Eve</strain>
    </source>
</reference>
<protein>
    <submittedName>
        <fullName evidence="1">Uncharacterized protein</fullName>
    </submittedName>
</protein>
<name>D8U199_VOLCA</name>
<keyword evidence="2" id="KW-1185">Reference proteome</keyword>
<gene>
    <name evidence="1" type="ORF">VOLCADRAFT_93073</name>
</gene>
<sequence length="131" mass="13762">MAAQVRNCTEERFLRCCPASKQNKARAANPAAFKVTALQLAACLQESWLEIGWVPDCTPHLSNNSSGASSVPDIPACAAELIPCHARFSCSVVQGPTACSLPAGPTSNAAQAVLVLCSCMKCGAQELHRFS</sequence>
<dbReference type="RefSeq" id="XP_002952377.1">
    <property type="nucleotide sequence ID" value="XM_002952331.1"/>
</dbReference>
<dbReference type="KEGG" id="vcn:VOLCADRAFT_93073"/>
<organism evidence="2">
    <name type="scientific">Volvox carteri f. nagariensis</name>
    <dbReference type="NCBI Taxonomy" id="3068"/>
    <lineage>
        <taxon>Eukaryota</taxon>
        <taxon>Viridiplantae</taxon>
        <taxon>Chlorophyta</taxon>
        <taxon>core chlorophytes</taxon>
        <taxon>Chlorophyceae</taxon>
        <taxon>CS clade</taxon>
        <taxon>Chlamydomonadales</taxon>
        <taxon>Volvocaceae</taxon>
        <taxon>Volvox</taxon>
    </lineage>
</organism>
<accession>D8U199</accession>
<dbReference type="Proteomes" id="UP000001058">
    <property type="component" value="Unassembled WGS sequence"/>
</dbReference>
<evidence type="ECO:0000313" key="2">
    <source>
        <dbReference type="Proteomes" id="UP000001058"/>
    </source>
</evidence>
<dbReference type="EMBL" id="GL378350">
    <property type="protein sequence ID" value="EFJ46520.1"/>
    <property type="molecule type" value="Genomic_DNA"/>
</dbReference>
<dbReference type="InParanoid" id="D8U199"/>
<evidence type="ECO:0000313" key="1">
    <source>
        <dbReference type="EMBL" id="EFJ46520.1"/>
    </source>
</evidence>
<dbReference type="GeneID" id="9628628"/>
<proteinExistence type="predicted"/>
<dbReference type="AlphaFoldDB" id="D8U199"/>